<dbReference type="SMART" id="SM00873">
    <property type="entry name" value="B3_4"/>
    <property type="match status" value="1"/>
</dbReference>
<proteinExistence type="predicted"/>
<dbReference type="PANTHER" id="PTHR39209:SF2">
    <property type="entry name" value="CYTOPLASMIC PROTEIN"/>
    <property type="match status" value="1"/>
</dbReference>
<feature type="domain" description="B3/B4 tRNA-binding" evidence="1">
    <location>
        <begin position="71"/>
        <end position="221"/>
    </location>
</feature>
<evidence type="ECO:0000259" key="1">
    <source>
        <dbReference type="SMART" id="SM00873"/>
    </source>
</evidence>
<dbReference type="InterPro" id="IPR005146">
    <property type="entry name" value="B3/B4_tRNA-bd"/>
</dbReference>
<reference evidence="2 3" key="1">
    <citation type="journal article" date="2019" name="Nat. Microbiol.">
        <title>Mediterranean grassland soil C-N compound turnover is dependent on rainfall and depth, and is mediated by genomically divergent microorganisms.</title>
        <authorList>
            <person name="Diamond S."/>
            <person name="Andeer P.F."/>
            <person name="Li Z."/>
            <person name="Crits-Christoph A."/>
            <person name="Burstein D."/>
            <person name="Anantharaman K."/>
            <person name="Lane K.R."/>
            <person name="Thomas B.C."/>
            <person name="Pan C."/>
            <person name="Northen T.R."/>
            <person name="Banfield J.F."/>
        </authorList>
    </citation>
    <scope>NUCLEOTIDE SEQUENCE [LARGE SCALE GENOMIC DNA]</scope>
    <source>
        <strain evidence="2">WS_3</strain>
    </source>
</reference>
<dbReference type="EMBL" id="VBOT01000115">
    <property type="protein sequence ID" value="TMQ49798.1"/>
    <property type="molecule type" value="Genomic_DNA"/>
</dbReference>
<name>A0A538SEJ3_UNCEI</name>
<accession>A0A538SEJ3</accession>
<evidence type="ECO:0000313" key="3">
    <source>
        <dbReference type="Proteomes" id="UP000320184"/>
    </source>
</evidence>
<dbReference type="AlphaFoldDB" id="A0A538SEJ3"/>
<dbReference type="PANTHER" id="PTHR39209">
    <property type="match status" value="1"/>
</dbReference>
<dbReference type="GO" id="GO:0003723">
    <property type="term" value="F:RNA binding"/>
    <property type="evidence" value="ECO:0007669"/>
    <property type="project" value="InterPro"/>
</dbReference>
<gene>
    <name evidence="2" type="ORF">E6K73_09270</name>
</gene>
<evidence type="ECO:0000313" key="2">
    <source>
        <dbReference type="EMBL" id="TMQ49798.1"/>
    </source>
</evidence>
<dbReference type="Pfam" id="PF03483">
    <property type="entry name" value="B3_4"/>
    <property type="match status" value="1"/>
</dbReference>
<sequence length="231" mass="24991">MRPMSLQARTQSINVSVDDSLLGTLALGLLEAEGLRSGPLPHEFEAERDRVTQRLVAHYAGKQPADIPGVAETRTLFRRLDIDPTKSRPSSEALLRRVLQGKGLPKVNSTVDVCNLCSLSHQVPLGLYDREAVKGVVQVRVGHHGEGYPGIRKQRVNLEGRLLLADDEGPFGAPTSDSARTSVTVETRHILVVLFSPAEGAGHNVSAALEHLADLLTRYCSASVVAVRVIQ</sequence>
<organism evidence="2 3">
    <name type="scientific">Eiseniibacteriota bacterium</name>
    <dbReference type="NCBI Taxonomy" id="2212470"/>
    <lineage>
        <taxon>Bacteria</taxon>
        <taxon>Candidatus Eiseniibacteriota</taxon>
    </lineage>
</organism>
<dbReference type="Gene3D" id="3.50.40.10">
    <property type="entry name" value="Phenylalanyl-trna Synthetase, Chain B, domain 3"/>
    <property type="match status" value="1"/>
</dbReference>
<dbReference type="GO" id="GO:0004826">
    <property type="term" value="F:phenylalanine-tRNA ligase activity"/>
    <property type="evidence" value="ECO:0007669"/>
    <property type="project" value="InterPro"/>
</dbReference>
<dbReference type="InterPro" id="IPR020825">
    <property type="entry name" value="Phe-tRNA_synthase-like_B3/B4"/>
</dbReference>
<comment type="caution">
    <text evidence="2">The sequence shown here is derived from an EMBL/GenBank/DDBJ whole genome shotgun (WGS) entry which is preliminary data.</text>
</comment>
<protein>
    <recommendedName>
        <fullName evidence="1">B3/B4 tRNA-binding domain-containing protein</fullName>
    </recommendedName>
</protein>
<dbReference type="Proteomes" id="UP000320184">
    <property type="component" value="Unassembled WGS sequence"/>
</dbReference>
<dbReference type="SUPFAM" id="SSF56037">
    <property type="entry name" value="PheT/TilS domain"/>
    <property type="match status" value="1"/>
</dbReference>